<proteinExistence type="predicted"/>
<organism evidence="2 3">
    <name type="scientific">Actinoallomurus iriomotensis</name>
    <dbReference type="NCBI Taxonomy" id="478107"/>
    <lineage>
        <taxon>Bacteria</taxon>
        <taxon>Bacillati</taxon>
        <taxon>Actinomycetota</taxon>
        <taxon>Actinomycetes</taxon>
        <taxon>Streptosporangiales</taxon>
        <taxon>Thermomonosporaceae</taxon>
        <taxon>Actinoallomurus</taxon>
    </lineage>
</organism>
<dbReference type="Gene3D" id="3.90.25.10">
    <property type="entry name" value="UDP-galactose 4-epimerase, domain 1"/>
    <property type="match status" value="1"/>
</dbReference>
<evidence type="ECO:0000313" key="3">
    <source>
        <dbReference type="Proteomes" id="UP001165074"/>
    </source>
</evidence>
<dbReference type="PANTHER" id="PTHR43162:SF1">
    <property type="entry name" value="PRESTALK A DIFFERENTIATION PROTEIN A"/>
    <property type="match status" value="1"/>
</dbReference>
<dbReference type="SUPFAM" id="SSF51735">
    <property type="entry name" value="NAD(P)-binding Rossmann-fold domains"/>
    <property type="match status" value="1"/>
</dbReference>
<dbReference type="AlphaFoldDB" id="A0A9W6RYA8"/>
<name>A0A9W6RYA8_9ACTN</name>
<keyword evidence="3" id="KW-1185">Reference proteome</keyword>
<dbReference type="Pfam" id="PF05368">
    <property type="entry name" value="NmrA"/>
    <property type="match status" value="1"/>
</dbReference>
<evidence type="ECO:0000313" key="2">
    <source>
        <dbReference type="EMBL" id="GLY84986.1"/>
    </source>
</evidence>
<sequence>MILVTGATGKIGSEAVRLLTEQNHPTRALVRAPSRMPGGEAWNGVEIAVGDFDRPDTLDAAMRGIHTVLLISPSVPGQEISVIDSAVRQGVEHVVKITNHKASEDSPVGRRRDHARIEAHLKATGLGYTLLAPNLLMQNLFAVATMIKQTQGFVMSAGDGRFGMVDSRDVSATAAAVAAAPSRHAGRVYLPTGPELVTYADVAKELAEALGHEVEYRRISPDEHRSAMIQAGIPEPAATSNAQVFGLIAGGDAAWLTDDVTSVTGNPPRSLRTFIADHVDAFA</sequence>
<feature type="domain" description="NmrA-like" evidence="1">
    <location>
        <begin position="2"/>
        <end position="240"/>
    </location>
</feature>
<dbReference type="CDD" id="cd05269">
    <property type="entry name" value="TMR_SDR_a"/>
    <property type="match status" value="1"/>
</dbReference>
<gene>
    <name evidence="2" type="ORF">Airi02_029150</name>
</gene>
<dbReference type="InterPro" id="IPR051604">
    <property type="entry name" value="Ergot_Alk_Oxidoreductase"/>
</dbReference>
<accession>A0A9W6RYA8</accession>
<dbReference type="RefSeq" id="WP_285571438.1">
    <property type="nucleotide sequence ID" value="NZ_BSTK01000004.1"/>
</dbReference>
<dbReference type="PANTHER" id="PTHR43162">
    <property type="match status" value="1"/>
</dbReference>
<comment type="caution">
    <text evidence="2">The sequence shown here is derived from an EMBL/GenBank/DDBJ whole genome shotgun (WGS) entry which is preliminary data.</text>
</comment>
<dbReference type="InterPro" id="IPR036291">
    <property type="entry name" value="NAD(P)-bd_dom_sf"/>
</dbReference>
<dbReference type="InterPro" id="IPR008030">
    <property type="entry name" value="NmrA-like"/>
</dbReference>
<protein>
    <submittedName>
        <fullName evidence="2">Nucleotide-diphosphate-sugar epimerase</fullName>
    </submittedName>
</protein>
<evidence type="ECO:0000259" key="1">
    <source>
        <dbReference type="Pfam" id="PF05368"/>
    </source>
</evidence>
<dbReference type="Gene3D" id="3.40.50.720">
    <property type="entry name" value="NAD(P)-binding Rossmann-like Domain"/>
    <property type="match status" value="1"/>
</dbReference>
<reference evidence="2" key="1">
    <citation type="submission" date="2023-03" db="EMBL/GenBank/DDBJ databases">
        <title>Actinoallomurus iriomotensis NBRC 103684.</title>
        <authorList>
            <person name="Ichikawa N."/>
            <person name="Sato H."/>
            <person name="Tonouchi N."/>
        </authorList>
    </citation>
    <scope>NUCLEOTIDE SEQUENCE</scope>
    <source>
        <strain evidence="2">NBRC 103684</strain>
    </source>
</reference>
<dbReference type="EMBL" id="BSTK01000004">
    <property type="protein sequence ID" value="GLY84986.1"/>
    <property type="molecule type" value="Genomic_DNA"/>
</dbReference>
<dbReference type="Proteomes" id="UP001165074">
    <property type="component" value="Unassembled WGS sequence"/>
</dbReference>